<evidence type="ECO:0000313" key="1">
    <source>
        <dbReference type="EMBL" id="AEI67794.1"/>
    </source>
</evidence>
<reference evidence="1 2" key="1">
    <citation type="journal article" date="2011" name="J. Bacteriol.">
        <title>Genome sequence of the halotolerant marine bacterium Myxococcus fulvus HW-1.</title>
        <authorList>
            <person name="Li Z.F."/>
            <person name="Li X."/>
            <person name="Liu H."/>
            <person name="Liu X."/>
            <person name="Han K."/>
            <person name="Wu Z.H."/>
            <person name="Hu W."/>
            <person name="Li F.F."/>
            <person name="Li Y.Z."/>
        </authorList>
    </citation>
    <scope>NUCLEOTIDE SEQUENCE [LARGE SCALE GENOMIC DNA]</scope>
    <source>
        <strain evidence="2">ATCC BAA-855 / HW-1</strain>
    </source>
</reference>
<dbReference type="Proteomes" id="UP000000488">
    <property type="component" value="Chromosome"/>
</dbReference>
<evidence type="ECO:0000313" key="2">
    <source>
        <dbReference type="Proteomes" id="UP000000488"/>
    </source>
</evidence>
<proteinExistence type="predicted"/>
<gene>
    <name evidence="1" type="ordered locus">LILAB_29565</name>
</gene>
<protein>
    <submittedName>
        <fullName evidence="1">Uncharacterized protein</fullName>
    </submittedName>
</protein>
<dbReference type="HOGENOM" id="CLU_3404477_0_0_7"/>
<dbReference type="EMBL" id="CP002830">
    <property type="protein sequence ID" value="AEI67794.1"/>
    <property type="molecule type" value="Genomic_DNA"/>
</dbReference>
<accession>F8CMY8</accession>
<dbReference type="AlphaFoldDB" id="F8CMY8"/>
<dbReference type="KEGG" id="mfu:LILAB_29565"/>
<sequence length="30" mass="3394">MDIDTSIEQQHGLVGTWSIGVFQYLELILS</sequence>
<name>F8CMY8_MYXFH</name>
<organism evidence="1 2">
    <name type="scientific">Myxococcus fulvus (strain ATCC BAA-855 / HW-1)</name>
    <dbReference type="NCBI Taxonomy" id="483219"/>
    <lineage>
        <taxon>Bacteria</taxon>
        <taxon>Pseudomonadati</taxon>
        <taxon>Myxococcota</taxon>
        <taxon>Myxococcia</taxon>
        <taxon>Myxococcales</taxon>
        <taxon>Cystobacterineae</taxon>
        <taxon>Myxococcaceae</taxon>
        <taxon>Myxococcus</taxon>
    </lineage>
</organism>